<dbReference type="Proteomes" id="UP001444071">
    <property type="component" value="Unassembled WGS sequence"/>
</dbReference>
<dbReference type="EMBL" id="JAHRIM010060795">
    <property type="protein sequence ID" value="MEQ2271010.1"/>
    <property type="molecule type" value="Genomic_DNA"/>
</dbReference>
<keyword evidence="1" id="KW-0472">Membrane</keyword>
<reference evidence="2 3" key="1">
    <citation type="submission" date="2021-06" db="EMBL/GenBank/DDBJ databases">
        <authorList>
            <person name="Palmer J.M."/>
        </authorList>
    </citation>
    <scope>NUCLEOTIDE SEQUENCE [LARGE SCALE GENOMIC DNA]</scope>
    <source>
        <strain evidence="2 3">XR_2019</strain>
        <tissue evidence="2">Muscle</tissue>
    </source>
</reference>
<evidence type="ECO:0000256" key="1">
    <source>
        <dbReference type="SAM" id="Phobius"/>
    </source>
</evidence>
<proteinExistence type="predicted"/>
<evidence type="ECO:0000313" key="3">
    <source>
        <dbReference type="Proteomes" id="UP001444071"/>
    </source>
</evidence>
<feature type="transmembrane region" description="Helical" evidence="1">
    <location>
        <begin position="38"/>
        <end position="60"/>
    </location>
</feature>
<accession>A0ABV0WPD7</accession>
<keyword evidence="3" id="KW-1185">Reference proteome</keyword>
<evidence type="ECO:0000313" key="2">
    <source>
        <dbReference type="EMBL" id="MEQ2271010.1"/>
    </source>
</evidence>
<organism evidence="2 3">
    <name type="scientific">Xenotaenia resolanae</name>
    <dbReference type="NCBI Taxonomy" id="208358"/>
    <lineage>
        <taxon>Eukaryota</taxon>
        <taxon>Metazoa</taxon>
        <taxon>Chordata</taxon>
        <taxon>Craniata</taxon>
        <taxon>Vertebrata</taxon>
        <taxon>Euteleostomi</taxon>
        <taxon>Actinopterygii</taxon>
        <taxon>Neopterygii</taxon>
        <taxon>Teleostei</taxon>
        <taxon>Neoteleostei</taxon>
        <taxon>Acanthomorphata</taxon>
        <taxon>Ovalentaria</taxon>
        <taxon>Atherinomorphae</taxon>
        <taxon>Cyprinodontiformes</taxon>
        <taxon>Goodeidae</taxon>
        <taxon>Xenotaenia</taxon>
    </lineage>
</organism>
<comment type="caution">
    <text evidence="2">The sequence shown here is derived from an EMBL/GenBank/DDBJ whole genome shotgun (WGS) entry which is preliminary data.</text>
</comment>
<keyword evidence="1" id="KW-0812">Transmembrane</keyword>
<protein>
    <submittedName>
        <fullName evidence="2">Uncharacterized protein</fullName>
    </submittedName>
</protein>
<gene>
    <name evidence="2" type="ORF">XENORESO_019720</name>
</gene>
<sequence>MERAFSEKNGLLRESLSFLATMTRRFQGEAFKWYHVKYGSGAIMLRFCFATGAGGALYMMGRIKKMEEDFEMFELYLDSAASLVLLASDPISPGVSSLYNPKEHFCPTKYKITPPFKNACILWLNK</sequence>
<name>A0ABV0WPD7_9TELE</name>
<keyword evidence="1" id="KW-1133">Transmembrane helix</keyword>